<dbReference type="InterPro" id="IPR004843">
    <property type="entry name" value="Calcineurin-like_PHP"/>
</dbReference>
<dbReference type="InterPro" id="IPR050126">
    <property type="entry name" value="Ap4A_hydrolase"/>
</dbReference>
<evidence type="ECO:0000313" key="13">
    <source>
        <dbReference type="Proteomes" id="UP000655994"/>
    </source>
</evidence>
<evidence type="ECO:0000313" key="12">
    <source>
        <dbReference type="Proteomes" id="UP000621390"/>
    </source>
</evidence>
<dbReference type="PIRSF" id="PIRSF000903">
    <property type="entry name" value="B5n-ttraPtase_sm"/>
    <property type="match status" value="1"/>
</dbReference>
<sequence length="272" mass="31807">MSHYIVGDIQGCFRELEALLTKVSFNPENDTLWCVGDIVARGPDSRDALRFFYQNSRSVHTVLGNHDLNLMAVLLGYRKPNPKDKLDTLLADSERFRWLDWLRQQPLLQQLKSHETVIAHAGIYPWWKLEEAAQYANEVENVLVSTQFESFMRELFGNTPEKWDSSLQEFDRYRFIVNAFTRMRYCSPDGELEFSKKDNPYQSSSQDSFKPWFNFWPESDNRVIFGHWAALMGETRRQDVIALDTGCVWGQHMTLYNVESKTFFHQPALSGK</sequence>
<comment type="catalytic activity">
    <reaction evidence="8">
        <text>P(1),P(4)-bis(5'-adenosyl) tetraphosphate + H2O = 2 ADP + 2 H(+)</text>
        <dbReference type="Rhea" id="RHEA:24252"/>
        <dbReference type="ChEBI" id="CHEBI:15377"/>
        <dbReference type="ChEBI" id="CHEBI:15378"/>
        <dbReference type="ChEBI" id="CHEBI:58141"/>
        <dbReference type="ChEBI" id="CHEBI:456216"/>
        <dbReference type="EC" id="3.6.1.41"/>
    </reaction>
</comment>
<dbReference type="NCBIfam" id="NF001204">
    <property type="entry name" value="PRK00166.1"/>
    <property type="match status" value="1"/>
</dbReference>
<evidence type="ECO:0000259" key="9">
    <source>
        <dbReference type="Pfam" id="PF00149"/>
    </source>
</evidence>
<dbReference type="Proteomes" id="UP000621390">
    <property type="component" value="Unassembled WGS sequence"/>
</dbReference>
<evidence type="ECO:0000256" key="3">
    <source>
        <dbReference type="ARBA" id="ARBA00012506"/>
    </source>
</evidence>
<accession>A0A8I1GBX1</accession>
<dbReference type="EMBL" id="JAEMOS010000020">
    <property type="protein sequence ID" value="MBJ7266673.1"/>
    <property type="molecule type" value="Genomic_DNA"/>
</dbReference>
<dbReference type="GO" id="GO:0008803">
    <property type="term" value="F:bis(5'-nucleosyl)-tetraphosphatase (symmetrical) activity"/>
    <property type="evidence" value="ECO:0007669"/>
    <property type="project" value="UniProtKB-EC"/>
</dbReference>
<organism evidence="11 12">
    <name type="scientific">Idiomarina abyssalis</name>
    <dbReference type="NCBI Taxonomy" id="86102"/>
    <lineage>
        <taxon>Bacteria</taxon>
        <taxon>Pseudomonadati</taxon>
        <taxon>Pseudomonadota</taxon>
        <taxon>Gammaproteobacteria</taxon>
        <taxon>Alteromonadales</taxon>
        <taxon>Idiomarinaceae</taxon>
        <taxon>Idiomarina</taxon>
    </lineage>
</organism>
<feature type="domain" description="Calcineurin-like phosphoesterase" evidence="9">
    <location>
        <begin position="4"/>
        <end position="129"/>
    </location>
</feature>
<dbReference type="InterPro" id="IPR029052">
    <property type="entry name" value="Metallo-depent_PP-like"/>
</dbReference>
<comment type="similarity">
    <text evidence="2">Belongs to the Ap4A hydrolase family.</text>
</comment>
<dbReference type="Gene3D" id="3.60.21.10">
    <property type="match status" value="1"/>
</dbReference>
<reference evidence="11 13" key="1">
    <citation type="submission" date="2020-09" db="EMBL/GenBank/DDBJ databases">
        <title>Draft Genomes of Bacterial Isolates from North Pond Shallow Sediments.</title>
        <authorList>
            <person name="Kiel Reese B."/>
            <person name="Mullis M."/>
            <person name="Weisend R.E."/>
        </authorList>
    </citation>
    <scope>NUCLEOTIDE SEQUENCE</scope>
    <source>
        <strain evidence="11">KJE-2</strain>
        <strain evidence="10 13">KJE-3</strain>
    </source>
</reference>
<dbReference type="AlphaFoldDB" id="A0A8I1GBX1"/>
<dbReference type="GO" id="GO:0016791">
    <property type="term" value="F:phosphatase activity"/>
    <property type="evidence" value="ECO:0007669"/>
    <property type="project" value="TreeGrafter"/>
</dbReference>
<dbReference type="Pfam" id="PF00149">
    <property type="entry name" value="Metallophos"/>
    <property type="match status" value="1"/>
</dbReference>
<dbReference type="PANTHER" id="PTHR42850">
    <property type="entry name" value="METALLOPHOSPHOESTERASE"/>
    <property type="match status" value="1"/>
</dbReference>
<dbReference type="GO" id="GO:0110154">
    <property type="term" value="P:RNA decapping"/>
    <property type="evidence" value="ECO:0007669"/>
    <property type="project" value="TreeGrafter"/>
</dbReference>
<keyword evidence="13" id="KW-1185">Reference proteome</keyword>
<comment type="caution">
    <text evidence="11">The sequence shown here is derived from an EMBL/GenBank/DDBJ whole genome shotgun (WGS) entry which is preliminary data.</text>
</comment>
<dbReference type="Proteomes" id="UP000655994">
    <property type="component" value="Unassembled WGS sequence"/>
</dbReference>
<evidence type="ECO:0000256" key="5">
    <source>
        <dbReference type="ARBA" id="ARBA00031248"/>
    </source>
</evidence>
<dbReference type="OrthoDB" id="9807890at2"/>
<dbReference type="NCBIfam" id="TIGR00668">
    <property type="entry name" value="apaH"/>
    <property type="match status" value="1"/>
</dbReference>
<name>A0A8I1GBX1_9GAMM</name>
<dbReference type="InterPro" id="IPR004617">
    <property type="entry name" value="ApaH"/>
</dbReference>
<dbReference type="RefSeq" id="WP_054489612.1">
    <property type="nucleotide sequence ID" value="NZ_CAXAWT010000004.1"/>
</dbReference>
<evidence type="ECO:0000256" key="6">
    <source>
        <dbReference type="ARBA" id="ARBA00032248"/>
    </source>
</evidence>
<evidence type="ECO:0000256" key="4">
    <source>
        <dbReference type="ARBA" id="ARBA00022801"/>
    </source>
</evidence>
<protein>
    <recommendedName>
        <fullName evidence="3">bis(5'-nucleosyl)-tetraphosphatase (symmetrical)</fullName>
        <ecNumber evidence="3">3.6.1.41</ecNumber>
    </recommendedName>
    <alternativeName>
        <fullName evidence="6">Ap4A hydrolase</fullName>
    </alternativeName>
    <alternativeName>
        <fullName evidence="5">Diadenosine 5',5'''-P1,P4-tetraphosphate pyrophosphohydrolase</fullName>
    </alternativeName>
    <alternativeName>
        <fullName evidence="7">Diadenosine tetraphosphatase</fullName>
    </alternativeName>
</protein>
<dbReference type="GeneID" id="78252930"/>
<proteinExistence type="inferred from homology"/>
<evidence type="ECO:0000313" key="11">
    <source>
        <dbReference type="EMBL" id="MBJ7315596.1"/>
    </source>
</evidence>
<keyword evidence="4 11" id="KW-0378">Hydrolase</keyword>
<comment type="function">
    <text evidence="1">Hydrolyzes diadenosine 5',5'''-P1,P4-tetraphosphate to yield ADP.</text>
</comment>
<evidence type="ECO:0000256" key="8">
    <source>
        <dbReference type="ARBA" id="ARBA00049417"/>
    </source>
</evidence>
<dbReference type="SUPFAM" id="SSF56300">
    <property type="entry name" value="Metallo-dependent phosphatases"/>
    <property type="match status" value="1"/>
</dbReference>
<gene>
    <name evidence="10" type="ORF">JHC10_06905</name>
    <name evidence="11" type="ORF">JHC11_06285</name>
</gene>
<dbReference type="PANTHER" id="PTHR42850:SF11">
    <property type="entry name" value="BIS(5'-NUCLEOSYL)-TETRAPHOSPHATASE [SYMMETRICAL]"/>
    <property type="match status" value="1"/>
</dbReference>
<evidence type="ECO:0000256" key="1">
    <source>
        <dbReference type="ARBA" id="ARBA00003413"/>
    </source>
</evidence>
<dbReference type="GO" id="GO:0005737">
    <property type="term" value="C:cytoplasm"/>
    <property type="evidence" value="ECO:0007669"/>
    <property type="project" value="TreeGrafter"/>
</dbReference>
<evidence type="ECO:0000256" key="7">
    <source>
        <dbReference type="ARBA" id="ARBA00033210"/>
    </source>
</evidence>
<dbReference type="EMBL" id="JAEMOP010000002">
    <property type="protein sequence ID" value="MBJ7315596.1"/>
    <property type="molecule type" value="Genomic_DNA"/>
</dbReference>
<evidence type="ECO:0000256" key="2">
    <source>
        <dbReference type="ARBA" id="ARBA00005419"/>
    </source>
</evidence>
<dbReference type="EC" id="3.6.1.41" evidence="3"/>
<evidence type="ECO:0000313" key="10">
    <source>
        <dbReference type="EMBL" id="MBJ7266673.1"/>
    </source>
</evidence>